<dbReference type="GO" id="GO:0015562">
    <property type="term" value="F:efflux transmembrane transporter activity"/>
    <property type="evidence" value="ECO:0007669"/>
    <property type="project" value="TreeGrafter"/>
</dbReference>
<dbReference type="RefSeq" id="WP_133040439.1">
    <property type="nucleotide sequence ID" value="NZ_SLWF01000041.1"/>
</dbReference>
<feature type="domain" description="CusB-like beta-barrel" evidence="3">
    <location>
        <begin position="201"/>
        <end position="268"/>
    </location>
</feature>
<evidence type="ECO:0000313" key="6">
    <source>
        <dbReference type="EMBL" id="TCN78099.1"/>
    </source>
</evidence>
<dbReference type="EMBL" id="SLWF01000041">
    <property type="protein sequence ID" value="TCN78099.1"/>
    <property type="molecule type" value="Genomic_DNA"/>
</dbReference>
<proteinExistence type="inferred from homology"/>
<dbReference type="Pfam" id="PF25954">
    <property type="entry name" value="Beta-barrel_RND_2"/>
    <property type="match status" value="1"/>
</dbReference>
<feature type="domain" description="YknX-like C-terminal permuted SH3-like" evidence="5">
    <location>
        <begin position="277"/>
        <end position="342"/>
    </location>
</feature>
<evidence type="ECO:0000259" key="4">
    <source>
        <dbReference type="Pfam" id="PF25973"/>
    </source>
</evidence>
<dbReference type="InterPro" id="IPR006143">
    <property type="entry name" value="RND_pump_MFP"/>
</dbReference>
<evidence type="ECO:0000256" key="1">
    <source>
        <dbReference type="ARBA" id="ARBA00009477"/>
    </source>
</evidence>
<gene>
    <name evidence="6" type="ORF">EDC91_14110</name>
</gene>
<dbReference type="PROSITE" id="PS51257">
    <property type="entry name" value="PROKAR_LIPOPROTEIN"/>
    <property type="match status" value="1"/>
</dbReference>
<organism evidence="6 7">
    <name type="scientific">Shewanella fodinae</name>
    <dbReference type="NCBI Taxonomy" id="552357"/>
    <lineage>
        <taxon>Bacteria</taxon>
        <taxon>Pseudomonadati</taxon>
        <taxon>Pseudomonadota</taxon>
        <taxon>Gammaproteobacteria</taxon>
        <taxon>Alteromonadales</taxon>
        <taxon>Shewanellaceae</taxon>
        <taxon>Shewanella</taxon>
    </lineage>
</organism>
<dbReference type="Pfam" id="PF25973">
    <property type="entry name" value="BSH_CzcB"/>
    <property type="match status" value="1"/>
</dbReference>
<dbReference type="AlphaFoldDB" id="A0A4R2F2X1"/>
<evidence type="ECO:0000259" key="5">
    <source>
        <dbReference type="Pfam" id="PF25989"/>
    </source>
</evidence>
<dbReference type="Gene3D" id="1.10.287.470">
    <property type="entry name" value="Helix hairpin bin"/>
    <property type="match status" value="1"/>
</dbReference>
<evidence type="ECO:0000313" key="7">
    <source>
        <dbReference type="Proteomes" id="UP000294832"/>
    </source>
</evidence>
<dbReference type="InterPro" id="IPR058637">
    <property type="entry name" value="YknX-like_C"/>
</dbReference>
<dbReference type="Gene3D" id="2.40.50.100">
    <property type="match status" value="1"/>
</dbReference>
<keyword evidence="7" id="KW-1185">Reference proteome</keyword>
<dbReference type="Pfam" id="PF25989">
    <property type="entry name" value="YknX_C"/>
    <property type="match status" value="1"/>
</dbReference>
<dbReference type="PANTHER" id="PTHR30469:SF38">
    <property type="entry name" value="HLYD FAMILY SECRETION PROTEIN"/>
    <property type="match status" value="1"/>
</dbReference>
<accession>A0A4R2F2X1</accession>
<dbReference type="Gene3D" id="2.40.420.20">
    <property type="match status" value="1"/>
</dbReference>
<dbReference type="Gene3D" id="2.40.30.170">
    <property type="match status" value="1"/>
</dbReference>
<comment type="similarity">
    <text evidence="1">Belongs to the membrane fusion protein (MFP) (TC 8.A.1) family.</text>
</comment>
<reference evidence="6 7" key="1">
    <citation type="submission" date="2019-03" db="EMBL/GenBank/DDBJ databases">
        <title>Freshwater and sediment microbial communities from various areas in North America, analyzing microbe dynamics in response to fracking.</title>
        <authorList>
            <person name="Lamendella R."/>
        </authorList>
    </citation>
    <scope>NUCLEOTIDE SEQUENCE [LARGE SCALE GENOMIC DNA]</scope>
    <source>
        <strain evidence="6 7">74A</strain>
    </source>
</reference>
<name>A0A4R2F2X1_9GAMM</name>
<dbReference type="Proteomes" id="UP000294832">
    <property type="component" value="Unassembled WGS sequence"/>
</dbReference>
<keyword evidence="2" id="KW-0813">Transport</keyword>
<dbReference type="NCBIfam" id="TIGR01730">
    <property type="entry name" value="RND_mfp"/>
    <property type="match status" value="1"/>
</dbReference>
<dbReference type="InterPro" id="IPR058647">
    <property type="entry name" value="BSH_CzcB-like"/>
</dbReference>
<sequence length="353" mass="39100">MKVTSTIINSIAAATLAGLMLSGCGEEQQAKKEEQFAIPVEISTVTEGQVSSYYSTTATLEAPEEANVATRIAGVIEHIYVEEGDRVTKGQVLARIDARQQRYQLAHSEAEVKILSQELERYKKMKNPEFISADSVSKLEYSLQSAIAQRDLAALQVTESEIRSPIDGVIASRFVKEGNMAKEFDKLFYIVQQDELYGIMHLPEQQLTSLRLGQEAQVYSNKADHIAATVLRISPVIDSTSGTFKVTLSVPNQQNLMKAGMFTRVQLKYDTHNDVPVVPYNAVINQDDTQALYVIQDGKALRREVKLGYRQDDKVEVISGIKPGEQVVVRGQHNLKDQSLVEVLSPLSLTAAK</sequence>
<dbReference type="FunFam" id="2.40.420.20:FF:000006">
    <property type="entry name" value="RND family efflux transporter MFP subunit"/>
    <property type="match status" value="1"/>
</dbReference>
<evidence type="ECO:0000256" key="2">
    <source>
        <dbReference type="ARBA" id="ARBA00022448"/>
    </source>
</evidence>
<evidence type="ECO:0000259" key="3">
    <source>
        <dbReference type="Pfam" id="PF25954"/>
    </source>
</evidence>
<dbReference type="InterPro" id="IPR058792">
    <property type="entry name" value="Beta-barrel_RND_2"/>
</dbReference>
<dbReference type="GO" id="GO:1990281">
    <property type="term" value="C:efflux pump complex"/>
    <property type="evidence" value="ECO:0007669"/>
    <property type="project" value="TreeGrafter"/>
</dbReference>
<protein>
    <submittedName>
        <fullName evidence="6">RND family efflux transporter MFP subunit</fullName>
    </submittedName>
</protein>
<feature type="domain" description="CzcB-like barrel-sandwich hybrid" evidence="4">
    <location>
        <begin position="65"/>
        <end position="190"/>
    </location>
</feature>
<comment type="caution">
    <text evidence="6">The sequence shown here is derived from an EMBL/GenBank/DDBJ whole genome shotgun (WGS) entry which is preliminary data.</text>
</comment>
<dbReference type="OrthoDB" id="9806939at2"/>
<dbReference type="SUPFAM" id="SSF111369">
    <property type="entry name" value="HlyD-like secretion proteins"/>
    <property type="match status" value="1"/>
</dbReference>
<dbReference type="PANTHER" id="PTHR30469">
    <property type="entry name" value="MULTIDRUG RESISTANCE PROTEIN MDTA"/>
    <property type="match status" value="1"/>
</dbReference>